<keyword evidence="1" id="KW-0472">Membrane</keyword>
<evidence type="ECO:0000256" key="1">
    <source>
        <dbReference type="SAM" id="Phobius"/>
    </source>
</evidence>
<sequence>MAAGKEKILYHSKPTIWYYLLAIFFPLMFFLIDDSKQLVFETWEETAETYIINSLVLLMCFGTPVLMLFFRREITVYPDRVDISRPTTNSSRTYYFADLVKWNINDIYIHKGGRQINLNLRFKDKKLTFNKIELNGFATLQNILEANYHDKKSN</sequence>
<feature type="transmembrane region" description="Helical" evidence="1">
    <location>
        <begin position="52"/>
        <end position="70"/>
    </location>
</feature>
<evidence type="ECO:0008006" key="4">
    <source>
        <dbReference type="Google" id="ProtNLM"/>
    </source>
</evidence>
<feature type="transmembrane region" description="Helical" evidence="1">
    <location>
        <begin position="16"/>
        <end position="32"/>
    </location>
</feature>
<proteinExistence type="predicted"/>
<gene>
    <name evidence="2" type="ORF">ACFSRY_17845</name>
</gene>
<dbReference type="EMBL" id="JBHULU010000021">
    <property type="protein sequence ID" value="MFD2515739.1"/>
    <property type="molecule type" value="Genomic_DNA"/>
</dbReference>
<keyword evidence="1" id="KW-1133">Transmembrane helix</keyword>
<keyword evidence="1" id="KW-0812">Transmembrane</keyword>
<dbReference type="RefSeq" id="WP_377511071.1">
    <property type="nucleotide sequence ID" value="NZ_JBHULU010000021.1"/>
</dbReference>
<dbReference type="Proteomes" id="UP001597544">
    <property type="component" value="Unassembled WGS sequence"/>
</dbReference>
<evidence type="ECO:0000313" key="2">
    <source>
        <dbReference type="EMBL" id="MFD2515739.1"/>
    </source>
</evidence>
<keyword evidence="3" id="KW-1185">Reference proteome</keyword>
<reference evidence="3" key="1">
    <citation type="journal article" date="2019" name="Int. J. Syst. Evol. Microbiol.">
        <title>The Global Catalogue of Microorganisms (GCM) 10K type strain sequencing project: providing services to taxonomists for standard genome sequencing and annotation.</title>
        <authorList>
            <consortium name="The Broad Institute Genomics Platform"/>
            <consortium name="The Broad Institute Genome Sequencing Center for Infectious Disease"/>
            <person name="Wu L."/>
            <person name="Ma J."/>
        </authorList>
    </citation>
    <scope>NUCLEOTIDE SEQUENCE [LARGE SCALE GENOMIC DNA]</scope>
    <source>
        <strain evidence="3">KCTC 42498</strain>
    </source>
</reference>
<comment type="caution">
    <text evidence="2">The sequence shown here is derived from an EMBL/GenBank/DDBJ whole genome shotgun (WGS) entry which is preliminary data.</text>
</comment>
<accession>A0ABW5IQU0</accession>
<evidence type="ECO:0000313" key="3">
    <source>
        <dbReference type="Proteomes" id="UP001597544"/>
    </source>
</evidence>
<organism evidence="2 3">
    <name type="scientific">Pontibacter locisalis</name>
    <dbReference type="NCBI Taxonomy" id="1719035"/>
    <lineage>
        <taxon>Bacteria</taxon>
        <taxon>Pseudomonadati</taxon>
        <taxon>Bacteroidota</taxon>
        <taxon>Cytophagia</taxon>
        <taxon>Cytophagales</taxon>
        <taxon>Hymenobacteraceae</taxon>
        <taxon>Pontibacter</taxon>
    </lineage>
</organism>
<name>A0ABW5IQU0_9BACT</name>
<protein>
    <recommendedName>
        <fullName evidence="4">PH domain-containing protein</fullName>
    </recommendedName>
</protein>